<protein>
    <submittedName>
        <fullName evidence="5">Thioredoxin reductase gliT</fullName>
    </submittedName>
</protein>
<name>A0A2R5G493_9STRA</name>
<dbReference type="InterPro" id="IPR050097">
    <property type="entry name" value="Ferredoxin-NADP_redctase_2"/>
</dbReference>
<accession>A0A2R5G493</accession>
<keyword evidence="3" id="KW-0560">Oxidoreductase</keyword>
<dbReference type="EMBL" id="BEYU01000012">
    <property type="protein sequence ID" value="GBG25375.1"/>
    <property type="molecule type" value="Genomic_DNA"/>
</dbReference>
<dbReference type="PANTHER" id="PTHR48105">
    <property type="entry name" value="THIOREDOXIN REDUCTASE 1-RELATED-RELATED"/>
    <property type="match status" value="1"/>
</dbReference>
<sequence>MASSFEVAVVGAGSSGLSAALTLGRSLRKTVVLDNGTYNNHAAATSNGFLTRDNVPPPALREAGLKDLERYETVEVRKASLEAVQPKDDDSGFVLQLADGSSLEAAKIIFATGARDVLPEIDGLEALWGKRAFHCVYCDGYEVRNEPIGFVMGKGMPPPVAAMFIAQTANWSDKLTVFADGLEVDDGTQALFKASGYEFYPSPISSMSEDGDGVAVKTETGDEIKLKGVFVASSSEPACKSILEDLGCEVTADPMSGSFVKVDDQQKTSVPGVFACGDVQTPFHTVGIAAAAGFKAAAFVNFELCVGKMFKIKAEAGLA</sequence>
<evidence type="ECO:0000313" key="6">
    <source>
        <dbReference type="Proteomes" id="UP000241890"/>
    </source>
</evidence>
<dbReference type="InterPro" id="IPR036188">
    <property type="entry name" value="FAD/NAD-bd_sf"/>
</dbReference>
<dbReference type="AlphaFoldDB" id="A0A2R5G493"/>
<evidence type="ECO:0000256" key="1">
    <source>
        <dbReference type="ARBA" id="ARBA00009333"/>
    </source>
</evidence>
<comment type="similarity">
    <text evidence="1">Belongs to the class-II pyridine nucleotide-disulfide oxidoreductase family.</text>
</comment>
<comment type="caution">
    <text evidence="5">The sequence shown here is derived from an EMBL/GenBank/DDBJ whole genome shotgun (WGS) entry which is preliminary data.</text>
</comment>
<dbReference type="OrthoDB" id="672at2759"/>
<dbReference type="GO" id="GO:0097237">
    <property type="term" value="P:cellular response to toxic substance"/>
    <property type="evidence" value="ECO:0007669"/>
    <property type="project" value="UniProtKB-ARBA"/>
</dbReference>
<feature type="domain" description="FAD/NAD(P)-binding" evidence="4">
    <location>
        <begin position="6"/>
        <end position="289"/>
    </location>
</feature>
<evidence type="ECO:0000313" key="5">
    <source>
        <dbReference type="EMBL" id="GBG25375.1"/>
    </source>
</evidence>
<dbReference type="Pfam" id="PF07992">
    <property type="entry name" value="Pyr_redox_2"/>
    <property type="match status" value="1"/>
</dbReference>
<proteinExistence type="inferred from homology"/>
<dbReference type="SUPFAM" id="SSF51905">
    <property type="entry name" value="FAD/NAD(P)-binding domain"/>
    <property type="match status" value="1"/>
</dbReference>
<gene>
    <name evidence="5" type="ORF">FCC1311_015932</name>
</gene>
<evidence type="ECO:0000256" key="2">
    <source>
        <dbReference type="ARBA" id="ARBA00022630"/>
    </source>
</evidence>
<keyword evidence="2" id="KW-0285">Flavoprotein</keyword>
<dbReference type="PRINTS" id="PR00469">
    <property type="entry name" value="PNDRDTASEII"/>
</dbReference>
<dbReference type="InParanoid" id="A0A2R5G493"/>
<reference evidence="5 6" key="1">
    <citation type="submission" date="2017-12" db="EMBL/GenBank/DDBJ databases">
        <title>Sequencing, de novo assembly and annotation of complete genome of a new Thraustochytrid species, strain FCC1311.</title>
        <authorList>
            <person name="Sedici K."/>
            <person name="Godart F."/>
            <person name="Aiese Cigliano R."/>
            <person name="Sanseverino W."/>
            <person name="Barakat M."/>
            <person name="Ortet P."/>
            <person name="Marechal E."/>
            <person name="Cagnac O."/>
            <person name="Amato A."/>
        </authorList>
    </citation>
    <scope>NUCLEOTIDE SEQUENCE [LARGE SCALE GENOMIC DNA]</scope>
</reference>
<evidence type="ECO:0000256" key="3">
    <source>
        <dbReference type="ARBA" id="ARBA00023002"/>
    </source>
</evidence>
<evidence type="ECO:0000259" key="4">
    <source>
        <dbReference type="Pfam" id="PF07992"/>
    </source>
</evidence>
<dbReference type="InterPro" id="IPR023753">
    <property type="entry name" value="FAD/NAD-binding_dom"/>
</dbReference>
<dbReference type="GO" id="GO:0016491">
    <property type="term" value="F:oxidoreductase activity"/>
    <property type="evidence" value="ECO:0007669"/>
    <property type="project" value="UniProtKB-KW"/>
</dbReference>
<dbReference type="PRINTS" id="PR00368">
    <property type="entry name" value="FADPNR"/>
</dbReference>
<organism evidence="5 6">
    <name type="scientific">Hondaea fermentalgiana</name>
    <dbReference type="NCBI Taxonomy" id="2315210"/>
    <lineage>
        <taxon>Eukaryota</taxon>
        <taxon>Sar</taxon>
        <taxon>Stramenopiles</taxon>
        <taxon>Bigyra</taxon>
        <taxon>Labyrinthulomycetes</taxon>
        <taxon>Thraustochytrida</taxon>
        <taxon>Thraustochytriidae</taxon>
        <taxon>Hondaea</taxon>
    </lineage>
</organism>
<dbReference type="Gene3D" id="3.50.50.60">
    <property type="entry name" value="FAD/NAD(P)-binding domain"/>
    <property type="match status" value="2"/>
</dbReference>
<keyword evidence="6" id="KW-1185">Reference proteome</keyword>
<dbReference type="Proteomes" id="UP000241890">
    <property type="component" value="Unassembled WGS sequence"/>
</dbReference>